<organism evidence="5 6">
    <name type="scientific">Marvinbryantia formatexigens DSM 14469</name>
    <dbReference type="NCBI Taxonomy" id="478749"/>
    <lineage>
        <taxon>Bacteria</taxon>
        <taxon>Bacillati</taxon>
        <taxon>Bacillota</taxon>
        <taxon>Clostridia</taxon>
        <taxon>Lachnospirales</taxon>
        <taxon>Lachnospiraceae</taxon>
        <taxon>Marvinbryantia</taxon>
    </lineage>
</organism>
<feature type="domain" description="HTH gntR-type" evidence="4">
    <location>
        <begin position="11"/>
        <end position="79"/>
    </location>
</feature>
<dbReference type="CDD" id="cd07377">
    <property type="entry name" value="WHTH_GntR"/>
    <property type="match status" value="1"/>
</dbReference>
<dbReference type="OrthoDB" id="9801546at2"/>
<evidence type="ECO:0000259" key="4">
    <source>
        <dbReference type="PROSITE" id="PS50949"/>
    </source>
</evidence>
<dbReference type="InterPro" id="IPR000524">
    <property type="entry name" value="Tscrpt_reg_HTH_GntR"/>
</dbReference>
<comment type="caution">
    <text evidence="5">The sequence shown here is derived from an EMBL/GenBank/DDBJ whole genome shotgun (WGS) entry which is preliminary data.</text>
</comment>
<dbReference type="eggNOG" id="COG1725">
    <property type="taxonomic scope" value="Bacteria"/>
</dbReference>
<evidence type="ECO:0000313" key="6">
    <source>
        <dbReference type="Proteomes" id="UP000005561"/>
    </source>
</evidence>
<dbReference type="AlphaFoldDB" id="C6LED1"/>
<keyword evidence="3" id="KW-0804">Transcription</keyword>
<dbReference type="SMART" id="SM00345">
    <property type="entry name" value="HTH_GNTR"/>
    <property type="match status" value="1"/>
</dbReference>
<protein>
    <submittedName>
        <fullName evidence="5">Transcriptional regulator, GntR family</fullName>
    </submittedName>
</protein>
<accession>C6LED1</accession>
<dbReference type="Pfam" id="PF00392">
    <property type="entry name" value="GntR"/>
    <property type="match status" value="1"/>
</dbReference>
<reference evidence="5" key="1">
    <citation type="submission" date="2009-07" db="EMBL/GenBank/DDBJ databases">
        <authorList>
            <person name="Weinstock G."/>
            <person name="Sodergren E."/>
            <person name="Clifton S."/>
            <person name="Fulton L."/>
            <person name="Fulton B."/>
            <person name="Courtney L."/>
            <person name="Fronick C."/>
            <person name="Harrison M."/>
            <person name="Strong C."/>
            <person name="Farmer C."/>
            <person name="Delahaunty K."/>
            <person name="Markovic C."/>
            <person name="Hall O."/>
            <person name="Minx P."/>
            <person name="Tomlinson C."/>
            <person name="Mitreva M."/>
            <person name="Nelson J."/>
            <person name="Hou S."/>
            <person name="Wollam A."/>
            <person name="Pepin K.H."/>
            <person name="Johnson M."/>
            <person name="Bhonagiri V."/>
            <person name="Nash W.E."/>
            <person name="Warren W."/>
            <person name="Chinwalla A."/>
            <person name="Mardis E.R."/>
            <person name="Wilson R.K."/>
        </authorList>
    </citation>
    <scope>NUCLEOTIDE SEQUENCE [LARGE SCALE GENOMIC DNA]</scope>
    <source>
        <strain evidence="5">DSM 14469</strain>
    </source>
</reference>
<evidence type="ECO:0000313" key="5">
    <source>
        <dbReference type="EMBL" id="EET60914.1"/>
    </source>
</evidence>
<keyword evidence="1" id="KW-0805">Transcription regulation</keyword>
<evidence type="ECO:0000256" key="2">
    <source>
        <dbReference type="ARBA" id="ARBA00023125"/>
    </source>
</evidence>
<dbReference type="GO" id="GO:0003700">
    <property type="term" value="F:DNA-binding transcription factor activity"/>
    <property type="evidence" value="ECO:0007669"/>
    <property type="project" value="InterPro"/>
</dbReference>
<sequence>MKVVLSNQSELPIYAQIREQIKEQISNGQIAEGTLLPSIRQLAKDLGISVITTTRAYRELESGGYIASVQGKGSIVLKRDNKVIREQYRCQMEEHLDAAIEASKKLDMTDEELVEALQVLQKQHRR</sequence>
<dbReference type="PROSITE" id="PS50949">
    <property type="entry name" value="HTH_GNTR"/>
    <property type="match status" value="1"/>
</dbReference>
<dbReference type="SUPFAM" id="SSF46785">
    <property type="entry name" value="Winged helix' DNA-binding domain"/>
    <property type="match status" value="1"/>
</dbReference>
<proteinExistence type="predicted"/>
<gene>
    <name evidence="5" type="ORF">BRYFOR_06980</name>
</gene>
<dbReference type="PANTHER" id="PTHR38445">
    <property type="entry name" value="HTH-TYPE TRANSCRIPTIONAL REPRESSOR YTRA"/>
    <property type="match status" value="1"/>
</dbReference>
<dbReference type="PANTHER" id="PTHR38445:SF7">
    <property type="entry name" value="GNTR-FAMILY TRANSCRIPTIONAL REGULATOR"/>
    <property type="match status" value="1"/>
</dbReference>
<dbReference type="EMBL" id="ACCL02000008">
    <property type="protein sequence ID" value="EET60914.1"/>
    <property type="molecule type" value="Genomic_DNA"/>
</dbReference>
<evidence type="ECO:0000256" key="3">
    <source>
        <dbReference type="ARBA" id="ARBA00023163"/>
    </source>
</evidence>
<evidence type="ECO:0000256" key="1">
    <source>
        <dbReference type="ARBA" id="ARBA00023015"/>
    </source>
</evidence>
<keyword evidence="6" id="KW-1185">Reference proteome</keyword>
<dbReference type="InterPro" id="IPR036390">
    <property type="entry name" value="WH_DNA-bd_sf"/>
</dbReference>
<dbReference type="InterPro" id="IPR036388">
    <property type="entry name" value="WH-like_DNA-bd_sf"/>
</dbReference>
<keyword evidence="2" id="KW-0238">DNA-binding</keyword>
<name>C6LED1_9FIRM</name>
<dbReference type="Gene3D" id="1.10.10.10">
    <property type="entry name" value="Winged helix-like DNA-binding domain superfamily/Winged helix DNA-binding domain"/>
    <property type="match status" value="1"/>
</dbReference>
<dbReference type="GO" id="GO:0003677">
    <property type="term" value="F:DNA binding"/>
    <property type="evidence" value="ECO:0007669"/>
    <property type="project" value="UniProtKB-KW"/>
</dbReference>
<dbReference type="RefSeq" id="WP_006861774.1">
    <property type="nucleotide sequence ID" value="NZ_ACCL02000008.1"/>
</dbReference>
<dbReference type="STRING" id="168384.SAMN05660368_00404"/>
<dbReference type="Proteomes" id="UP000005561">
    <property type="component" value="Unassembled WGS sequence"/>
</dbReference>